<geneLocation type="plasmid" evidence="2"/>
<organism evidence="1 2">
    <name type="scientific">Jeotgalibacillus malaysiensis</name>
    <dbReference type="NCBI Taxonomy" id="1508404"/>
    <lineage>
        <taxon>Bacteria</taxon>
        <taxon>Bacillati</taxon>
        <taxon>Bacillota</taxon>
        <taxon>Bacilli</taxon>
        <taxon>Bacillales</taxon>
        <taxon>Caryophanaceae</taxon>
        <taxon>Jeotgalibacillus</taxon>
    </lineage>
</organism>
<evidence type="ECO:0000313" key="1">
    <source>
        <dbReference type="EMBL" id="AJD93335.1"/>
    </source>
</evidence>
<dbReference type="KEGG" id="jeo:JMA_40170"/>
<dbReference type="AlphaFoldDB" id="A0A0B5AT39"/>
<dbReference type="EMBL" id="CP009417">
    <property type="protein sequence ID" value="AJD93335.1"/>
    <property type="molecule type" value="Genomic_DNA"/>
</dbReference>
<protein>
    <submittedName>
        <fullName evidence="1">Uncharacterized protein</fullName>
    </submittedName>
</protein>
<accession>A0A0B5AT39</accession>
<gene>
    <name evidence="1" type="ORF">JMA_40170</name>
</gene>
<dbReference type="HOGENOM" id="CLU_1353121_0_0_9"/>
<dbReference type="Proteomes" id="UP000031449">
    <property type="component" value="Plasmid unnamed"/>
</dbReference>
<dbReference type="BioCyc" id="JESP1508404:G14D9-13301-MONOMER"/>
<name>A0A0B5AT39_9BACL</name>
<keyword evidence="1" id="KW-0614">Plasmid</keyword>
<reference evidence="1 2" key="1">
    <citation type="submission" date="2014-08" db="EMBL/GenBank/DDBJ databases">
        <title>Complete genome of a marine bacteria Jeotgalibacillus malaysiensis.</title>
        <authorList>
            <person name="Yaakop A.S."/>
            <person name="Chan K.-G."/>
            <person name="Goh K.M."/>
        </authorList>
    </citation>
    <scope>NUCLEOTIDE SEQUENCE [LARGE SCALE GENOMIC DNA]</scope>
    <source>
        <strain evidence="1 2">D5</strain>
        <plasmid evidence="2">Plasmid</plasmid>
    </source>
</reference>
<proteinExistence type="predicted"/>
<keyword evidence="2" id="KW-1185">Reference proteome</keyword>
<sequence>MKGFYKGKREFVMKGEYNWETKGKSGACRATGQFIKDGEPYYLVVVNGQGFSEMYPKEGNFIIKKDVFDELLEKHAGKGDASIIELFNKKQPPAKNRTPINEEMTEKMREILRLRNFYIHKETKDKLYFKYDRTDSSAGFMFDKRSLRLENRSRRKKGLLGGMVEAELMSRLREELLELPEGYRVGKVMKQATDMVNQMMGQ</sequence>
<evidence type="ECO:0000313" key="2">
    <source>
        <dbReference type="Proteomes" id="UP000031449"/>
    </source>
</evidence>